<sequence>MKSFLFSCCVSFLIICFCLCLDPSRALDSDNLQDTCPTDTTKQTIFINGFPCKNPANITASDFKASTLNKKGDTDNFYRSSTTIITAGEFPGLNTLGLSAARTDLEVDGLIMPHSHPRASEIIFINTGLVVAGFLDTKNNLFQKVLREGDVFVFPKGLLHYCLNYGFEFATVFSVLNSQNPGLVSISGAMFAPNDSELKAKLRMRLLSFSRMDVERLENVTLFQF</sequence>
<evidence type="ECO:0000313" key="2">
    <source>
        <dbReference type="Proteomes" id="UP001060085"/>
    </source>
</evidence>
<comment type="caution">
    <text evidence="1">The sequence shown here is derived from an EMBL/GenBank/DDBJ whole genome shotgun (WGS) entry which is preliminary data.</text>
</comment>
<protein>
    <submittedName>
        <fullName evidence="1">Uncharacterized protein</fullName>
    </submittedName>
</protein>
<dbReference type="Proteomes" id="UP001060085">
    <property type="component" value="Linkage Group LG06"/>
</dbReference>
<dbReference type="EMBL" id="CM044706">
    <property type="protein sequence ID" value="KAI5660347.1"/>
    <property type="molecule type" value="Genomic_DNA"/>
</dbReference>
<proteinExistence type="predicted"/>
<keyword evidence="2" id="KW-1185">Reference proteome</keyword>
<organism evidence="1 2">
    <name type="scientific">Catharanthus roseus</name>
    <name type="common">Madagascar periwinkle</name>
    <name type="synonym">Vinca rosea</name>
    <dbReference type="NCBI Taxonomy" id="4058"/>
    <lineage>
        <taxon>Eukaryota</taxon>
        <taxon>Viridiplantae</taxon>
        <taxon>Streptophyta</taxon>
        <taxon>Embryophyta</taxon>
        <taxon>Tracheophyta</taxon>
        <taxon>Spermatophyta</taxon>
        <taxon>Magnoliopsida</taxon>
        <taxon>eudicotyledons</taxon>
        <taxon>Gunneridae</taxon>
        <taxon>Pentapetalae</taxon>
        <taxon>asterids</taxon>
        <taxon>lamiids</taxon>
        <taxon>Gentianales</taxon>
        <taxon>Apocynaceae</taxon>
        <taxon>Rauvolfioideae</taxon>
        <taxon>Vinceae</taxon>
        <taxon>Catharanthinae</taxon>
        <taxon>Catharanthus</taxon>
    </lineage>
</organism>
<reference evidence="2" key="1">
    <citation type="journal article" date="2023" name="Nat. Plants">
        <title>Single-cell RNA sequencing provides a high-resolution roadmap for understanding the multicellular compartmentation of specialized metabolism.</title>
        <authorList>
            <person name="Sun S."/>
            <person name="Shen X."/>
            <person name="Li Y."/>
            <person name="Li Y."/>
            <person name="Wang S."/>
            <person name="Li R."/>
            <person name="Zhang H."/>
            <person name="Shen G."/>
            <person name="Guo B."/>
            <person name="Wei J."/>
            <person name="Xu J."/>
            <person name="St-Pierre B."/>
            <person name="Chen S."/>
            <person name="Sun C."/>
        </authorList>
    </citation>
    <scope>NUCLEOTIDE SEQUENCE [LARGE SCALE GENOMIC DNA]</scope>
</reference>
<evidence type="ECO:0000313" key="1">
    <source>
        <dbReference type="EMBL" id="KAI5660347.1"/>
    </source>
</evidence>
<gene>
    <name evidence="1" type="ORF">M9H77_29140</name>
</gene>
<name>A0ACC0AK05_CATRO</name>
<accession>A0ACC0AK05</accession>